<evidence type="ECO:0000313" key="10">
    <source>
        <dbReference type="EMBL" id="KAJ9699734.1"/>
    </source>
</evidence>
<evidence type="ECO:0000256" key="7">
    <source>
        <dbReference type="SAM" id="MobiDB-lite"/>
    </source>
</evidence>
<feature type="compositionally biased region" description="Basic and acidic residues" evidence="7">
    <location>
        <begin position="98"/>
        <end position="107"/>
    </location>
</feature>
<comment type="similarity">
    <text evidence="2">Belongs to the PC-esterase family. TBL subfamily.</text>
</comment>
<feature type="compositionally biased region" description="Polar residues" evidence="7">
    <location>
        <begin position="75"/>
        <end position="97"/>
    </location>
</feature>
<keyword evidence="3" id="KW-0812">Transmembrane</keyword>
<evidence type="ECO:0000256" key="5">
    <source>
        <dbReference type="ARBA" id="ARBA00022989"/>
    </source>
</evidence>
<evidence type="ECO:0000256" key="1">
    <source>
        <dbReference type="ARBA" id="ARBA00004167"/>
    </source>
</evidence>
<name>A0AA39A4J2_VITRO</name>
<feature type="domain" description="Trichome birefringence-like N-terminal" evidence="9">
    <location>
        <begin position="116"/>
        <end position="168"/>
    </location>
</feature>
<evidence type="ECO:0000256" key="6">
    <source>
        <dbReference type="ARBA" id="ARBA00023136"/>
    </source>
</evidence>
<dbReference type="Proteomes" id="UP001168098">
    <property type="component" value="Unassembled WGS sequence"/>
</dbReference>
<evidence type="ECO:0000256" key="2">
    <source>
        <dbReference type="ARBA" id="ARBA00007727"/>
    </source>
</evidence>
<keyword evidence="4" id="KW-0735">Signal-anchor</keyword>
<evidence type="ECO:0000313" key="11">
    <source>
        <dbReference type="Proteomes" id="UP001168098"/>
    </source>
</evidence>
<dbReference type="PANTHER" id="PTHR32285">
    <property type="entry name" value="PROTEIN TRICHOME BIREFRINGENCE-LIKE 9-RELATED"/>
    <property type="match status" value="1"/>
</dbReference>
<protein>
    <recommendedName>
        <fullName evidence="12">Trichome birefringence-like N-terminal domain-containing protein</fullName>
    </recommendedName>
</protein>
<dbReference type="InterPro" id="IPR029962">
    <property type="entry name" value="TBL"/>
</dbReference>
<keyword evidence="5" id="KW-1133">Transmembrane helix</keyword>
<dbReference type="GO" id="GO:0016413">
    <property type="term" value="F:O-acetyltransferase activity"/>
    <property type="evidence" value="ECO:0007669"/>
    <property type="project" value="InterPro"/>
</dbReference>
<dbReference type="GO" id="GO:0016020">
    <property type="term" value="C:membrane"/>
    <property type="evidence" value="ECO:0007669"/>
    <property type="project" value="UniProtKB-SubCell"/>
</dbReference>
<proteinExistence type="inferred from homology"/>
<accession>A0AA39A4J2</accession>
<gene>
    <name evidence="10" type="ORF">PVL29_005547</name>
</gene>
<evidence type="ECO:0008006" key="12">
    <source>
        <dbReference type="Google" id="ProtNLM"/>
    </source>
</evidence>
<dbReference type="Pfam" id="PF13839">
    <property type="entry name" value="PC-Esterase"/>
    <property type="match status" value="1"/>
</dbReference>
<evidence type="ECO:0000259" key="8">
    <source>
        <dbReference type="Pfam" id="PF13839"/>
    </source>
</evidence>
<dbReference type="InterPro" id="IPR025846">
    <property type="entry name" value="TBL_N"/>
</dbReference>
<dbReference type="PANTHER" id="PTHR32285:SF241">
    <property type="entry name" value="PROTEIN TRICHOME BIREFRINGENCE-LIKE 4"/>
    <property type="match status" value="1"/>
</dbReference>
<evidence type="ECO:0000259" key="9">
    <source>
        <dbReference type="Pfam" id="PF14416"/>
    </source>
</evidence>
<feature type="domain" description="Trichome birefringence-like C-terminal" evidence="8">
    <location>
        <begin position="169"/>
        <end position="446"/>
    </location>
</feature>
<feature type="region of interest" description="Disordered" evidence="7">
    <location>
        <begin position="75"/>
        <end position="110"/>
    </location>
</feature>
<dbReference type="EMBL" id="JARBHA010000005">
    <property type="protein sequence ID" value="KAJ9699734.1"/>
    <property type="molecule type" value="Genomic_DNA"/>
</dbReference>
<comment type="caution">
    <text evidence="10">The sequence shown here is derived from an EMBL/GenBank/DDBJ whole genome shotgun (WGS) entry which is preliminary data.</text>
</comment>
<evidence type="ECO:0000256" key="3">
    <source>
        <dbReference type="ARBA" id="ARBA00022692"/>
    </source>
</evidence>
<organism evidence="10 11">
    <name type="scientific">Vitis rotundifolia</name>
    <name type="common">Muscadine grape</name>
    <dbReference type="NCBI Taxonomy" id="103349"/>
    <lineage>
        <taxon>Eukaryota</taxon>
        <taxon>Viridiplantae</taxon>
        <taxon>Streptophyta</taxon>
        <taxon>Embryophyta</taxon>
        <taxon>Tracheophyta</taxon>
        <taxon>Spermatophyta</taxon>
        <taxon>Magnoliopsida</taxon>
        <taxon>eudicotyledons</taxon>
        <taxon>Gunneridae</taxon>
        <taxon>Pentapetalae</taxon>
        <taxon>rosids</taxon>
        <taxon>Vitales</taxon>
        <taxon>Vitaceae</taxon>
        <taxon>Viteae</taxon>
        <taxon>Vitis</taxon>
    </lineage>
</organism>
<dbReference type="AlphaFoldDB" id="A0AA39A4J2"/>
<sequence length="465" mass="53364">MASLKNLFSTLLHAPRTLSFPLSPPRTHFFVGLLRILSLFLFFSATFADTSPAVAAETLVSRLLSTSNRASPTTSCAHLVSNSHGTRTEGTSLSTVKETQKSPRNSESDAVGDLTSCDIFDGNWVLDDPDPVYPPRSCPYIDDAFNCLKNGRPDSDYLRFRWKPHGCQIPRFDGRKMLKMLRGKRLVFVGDSLNRNMWESLVCALRESLVDKSRVFEVSGKREFRTQGFYSFRFLDYKCSIDFVRSPFLVQETISRTLRATLRLDVIQDSSSKYRDADIIVFNTGHWWTHQKTYRGQNYFREGKHVYKRLEVTEAYTKALRTWAQWVDANIDSNRTRVFFRGFSASHFRGGQWNSGGNCDGETRPITNETQLAPYPWMMRTLESVLAEMITPVLYLNITKMTDYRKDGHPSIFRQPEASRSNEMVQDCSHWCLPGVPDSWNELLYATLLTSGYDSRSNRWISVKN</sequence>
<dbReference type="InterPro" id="IPR026057">
    <property type="entry name" value="TBL_C"/>
</dbReference>
<dbReference type="Pfam" id="PF14416">
    <property type="entry name" value="PMR5N"/>
    <property type="match status" value="1"/>
</dbReference>
<keyword evidence="6" id="KW-0472">Membrane</keyword>
<reference evidence="10 11" key="1">
    <citation type="journal article" date="2023" name="BMC Biotechnol.">
        <title>Vitis rotundifolia cv Carlos genome sequencing.</title>
        <authorList>
            <person name="Huff M."/>
            <person name="Hulse-Kemp A."/>
            <person name="Scheffler B."/>
            <person name="Youngblood R."/>
            <person name="Simpson S."/>
            <person name="Babiker E."/>
            <person name="Staton M."/>
        </authorList>
    </citation>
    <scope>NUCLEOTIDE SEQUENCE [LARGE SCALE GENOMIC DNA]</scope>
    <source>
        <tissue evidence="10">Leaf</tissue>
    </source>
</reference>
<keyword evidence="11" id="KW-1185">Reference proteome</keyword>
<dbReference type="GO" id="GO:0005794">
    <property type="term" value="C:Golgi apparatus"/>
    <property type="evidence" value="ECO:0007669"/>
    <property type="project" value="TreeGrafter"/>
</dbReference>
<evidence type="ECO:0000256" key="4">
    <source>
        <dbReference type="ARBA" id="ARBA00022968"/>
    </source>
</evidence>
<comment type="subcellular location">
    <subcellularLocation>
        <location evidence="1">Membrane</location>
        <topology evidence="1">Single-pass membrane protein</topology>
    </subcellularLocation>
</comment>